<gene>
    <name evidence="1 2" type="ordered locus">At3g33393</name>
</gene>
<accession>F4JCM2</accession>
<dbReference type="SMR" id="F4JCM2"/>
<name>F4JCM2_ARATH</name>
<dbReference type="AlphaFoldDB" id="F4JCM2"/>
<evidence type="ECO:0000313" key="1">
    <source>
        <dbReference type="Araport" id="AT3G33393"/>
    </source>
</evidence>
<dbReference type="PaxDb" id="3702-AT3G33393.1"/>
<sequence>MEKEGNVFRCFKTWKDTILPTFDKWRPTIRERFLLHAHHSSRANNELNDMIEHYEGLLLSIEQDIDAWKGKFSSLEADLRSSSDFKQKLEDRVDHLSSKLMRSNGELHDQYQRYDKL</sequence>
<dbReference type="Araport" id="AT3G33393"/>
<proteinExistence type="predicted"/>
<dbReference type="RefSeq" id="NP_683631.1">
    <property type="nucleotide sequence ID" value="NM_148789.1"/>
</dbReference>
<protein>
    <submittedName>
        <fullName evidence="2">Myosin heavy chain-like protein</fullName>
    </submittedName>
</protein>
<organism evidence="2 3">
    <name type="scientific">Arabidopsis thaliana</name>
    <name type="common">Mouse-ear cress</name>
    <dbReference type="NCBI Taxonomy" id="3702"/>
    <lineage>
        <taxon>Eukaryota</taxon>
        <taxon>Viridiplantae</taxon>
        <taxon>Streptophyta</taxon>
        <taxon>Embryophyta</taxon>
        <taxon>Tracheophyta</taxon>
        <taxon>Spermatophyta</taxon>
        <taxon>Magnoliopsida</taxon>
        <taxon>eudicotyledons</taxon>
        <taxon>Gunneridae</taxon>
        <taxon>Pentapetalae</taxon>
        <taxon>rosids</taxon>
        <taxon>malvids</taxon>
        <taxon>Brassicales</taxon>
        <taxon>Brassicaceae</taxon>
        <taxon>Camelineae</taxon>
        <taxon>Arabidopsis</taxon>
    </lineage>
</organism>
<dbReference type="TAIR" id="AT3G33393"/>
<reference evidence="2 3" key="1">
    <citation type="journal article" date="2000" name="Nature">
        <title>Sequence and analysis of chromosome 3 of the plant Arabidopsis thaliana.</title>
        <authorList>
            <consortium name="European Union Chromosome 3 Arabidopsis Sequencing Consortium"/>
            <consortium name="Institute for Genomic Research"/>
            <consortium name="Kazusa DNA Research Institute"/>
            <person name="Salanoubat M."/>
            <person name="Lemcke K."/>
            <person name="Rieger M."/>
            <person name="Ansorge W."/>
            <person name="Unseld M."/>
            <person name="Fartmann B."/>
            <person name="Valle G."/>
            <person name="Blocker H."/>
            <person name="Perez-Alonso M."/>
            <person name="Obermaier B."/>
            <person name="Delseny M."/>
            <person name="Boutry M."/>
            <person name="Grivell L.A."/>
            <person name="Mache R."/>
            <person name="Puigdomenech P."/>
            <person name="De Simone V."/>
            <person name="Choisne N."/>
            <person name="Artiguenave F."/>
            <person name="Robert C."/>
            <person name="Brottier P."/>
            <person name="Wincker P."/>
            <person name="Cattolico L."/>
            <person name="Weissenbach J."/>
            <person name="Saurin W."/>
            <person name="Quetier F."/>
            <person name="Schafer M."/>
            <person name="Muller-Auer S."/>
            <person name="Gabel C."/>
            <person name="Fuchs M."/>
            <person name="Benes V."/>
            <person name="Wurmbach E."/>
            <person name="Drzonek H."/>
            <person name="Erfle H."/>
            <person name="Jordan N."/>
            <person name="Bangert S."/>
            <person name="Wiedelmann R."/>
            <person name="Kranz H."/>
            <person name="Voss H."/>
            <person name="Holland R."/>
            <person name="Brandt P."/>
            <person name="Nyakatura G."/>
            <person name="Vezzi A."/>
            <person name="D'Angelo M."/>
            <person name="Pallavicini A."/>
            <person name="Toppo S."/>
            <person name="Simionati B."/>
            <person name="Conrad A."/>
            <person name="Hornischer K."/>
            <person name="Kauer G."/>
            <person name="Lohnert T.H."/>
            <person name="Nordsiek G."/>
            <person name="Reichelt J."/>
            <person name="Scharfe M."/>
            <person name="Schon O."/>
            <person name="Bargues M."/>
            <person name="Terol J."/>
            <person name="Climent J."/>
            <person name="Navarro P."/>
            <person name="Collado C."/>
            <person name="Perez-Perez A."/>
            <person name="Ottenwalder B."/>
            <person name="Duchemin D."/>
            <person name="Cooke R."/>
            <person name="Laudie M."/>
            <person name="Berger-Llauro C."/>
            <person name="Purnelle B."/>
            <person name="Masuy D."/>
            <person name="de Haan M."/>
            <person name="Maarse A.C."/>
            <person name="Alcaraz J.P."/>
            <person name="Cottet A."/>
            <person name="Casacuberta E."/>
            <person name="Monfort A."/>
            <person name="Argiriou A."/>
            <person name="flores M."/>
            <person name="Liguori R."/>
            <person name="Vitale D."/>
            <person name="Mannhaupt G."/>
            <person name="Haase D."/>
            <person name="Schoof H."/>
            <person name="Rudd S."/>
            <person name="Zaccaria P."/>
            <person name="Mewes H.W."/>
            <person name="Mayer K.F."/>
            <person name="Kaul S."/>
            <person name="Town C.D."/>
            <person name="Koo H.L."/>
            <person name="Tallon L.J."/>
            <person name="Jenkins J."/>
            <person name="Rooney T."/>
            <person name="Rizzo M."/>
            <person name="Walts A."/>
            <person name="Utterback T."/>
            <person name="Fujii C.Y."/>
            <person name="Shea T.P."/>
            <person name="Creasy T.H."/>
            <person name="Haas B."/>
            <person name="Maiti R."/>
            <person name="Wu D."/>
            <person name="Peterson J."/>
            <person name="Van Aken S."/>
            <person name="Pai G."/>
            <person name="Militscher J."/>
            <person name="Sellers P."/>
            <person name="Gill J.E."/>
            <person name="Feldblyum T.V."/>
            <person name="Preuss D."/>
            <person name="Lin X."/>
            <person name="Nierman W.C."/>
            <person name="Salzberg S.L."/>
            <person name="White O."/>
            <person name="Venter J.C."/>
            <person name="Fraser C.M."/>
            <person name="Kaneko T."/>
            <person name="Nakamura Y."/>
            <person name="Sato S."/>
            <person name="Kato T."/>
            <person name="Asamizu E."/>
            <person name="Sasamoto S."/>
            <person name="Kimura T."/>
            <person name="Idesawa K."/>
            <person name="Kawashima K."/>
            <person name="Kishida Y."/>
            <person name="Kiyokawa C."/>
            <person name="Kohara M."/>
            <person name="Matsumoto M."/>
            <person name="Matsuno A."/>
            <person name="Muraki A."/>
            <person name="Nakayama S."/>
            <person name="Nakazaki N."/>
            <person name="Shinpo S."/>
            <person name="Takeuchi C."/>
            <person name="Wada T."/>
            <person name="Watanabe A."/>
            <person name="Yamada M."/>
            <person name="Yasuda M."/>
            <person name="Tabata S."/>
        </authorList>
    </citation>
    <scope>NUCLEOTIDE SEQUENCE [LARGE SCALE GENOMIC DNA]</scope>
    <source>
        <strain evidence="3">cv. Columbia</strain>
    </source>
</reference>
<dbReference type="EMBL" id="CP002686">
    <property type="protein sequence ID" value="AEE77710.1"/>
    <property type="molecule type" value="Genomic_DNA"/>
</dbReference>
<reference evidence="3" key="2">
    <citation type="journal article" date="2017" name="Plant J.">
        <title>Araport11: a complete reannotation of the Arabidopsis thaliana reference genome.</title>
        <authorList>
            <person name="Cheng C.Y."/>
            <person name="Krishnakumar V."/>
            <person name="Chan A.P."/>
            <person name="Thibaud-Nissen F."/>
            <person name="Schobel S."/>
            <person name="Town C.D."/>
        </authorList>
    </citation>
    <scope>GENOME REANNOTATION</scope>
    <source>
        <strain evidence="3">cv. Columbia</strain>
    </source>
</reference>
<dbReference type="STRING" id="3702.F4JCM2"/>
<dbReference type="GeneID" id="823138"/>
<evidence type="ECO:0000313" key="2">
    <source>
        <dbReference type="EMBL" id="AEE77710.1"/>
    </source>
</evidence>
<dbReference type="HOGENOM" id="CLU_2088153_0_0_1"/>
<dbReference type="KEGG" id="ath:AT3G33393"/>
<dbReference type="Proteomes" id="UP000006548">
    <property type="component" value="Chromosome 3"/>
</dbReference>
<keyword evidence="3" id="KW-1185">Reference proteome</keyword>
<dbReference type="InParanoid" id="F4JCM2"/>
<evidence type="ECO:0000313" key="3">
    <source>
        <dbReference type="Proteomes" id="UP000006548"/>
    </source>
</evidence>